<feature type="coiled-coil region" evidence="3">
    <location>
        <begin position="82"/>
        <end position="109"/>
    </location>
</feature>
<sequence length="529" mass="60013">MEKLPVNTTENEENFHEVFEKRLEIKKLAKELGLDVQALEETKNTPEGRIFDIYYKSDFDELNKKASAFKISDFGQEDSSNVERLKDALKTIKKQKTQYDSQLSENERKILEDQAQIDYEKIFAEYGDLKEVLDTKNTVSVLKDFRMKRMFEILNPKIGANIKNKNEKILESVQMEIEASADKLQNEDQTLIRQAKFLEYKRNLSESGHICITPSVAKDLEAIGDRMLTGKPVFLHGPTGTGKTSLARFAAIHFTGKDSEMVYCNPQTKESNVWGKTGIRPVPNSSSGAIETVEIYGPLAKAMSEGKVVIFDEFSSLQSEQMDFIKGVFMAKPGDKRNIVGNGVVEVQPGFQMIFTANIKSEKHPEKNELPHQVSREFRPNNIKINYIDKEEAYDVMLTRMLNQDGSLDMSYYDLNVTLPNLAQVMSEIQESYTNVTDKEVVRKAGALDASGKFHSLEKFVMTQGDIEAILDLWNIEKKMKKTKKSFSEFLDQCFKTALTFDSPTGDHMLVAKILASCGFLLTLTPKEL</sequence>
<dbReference type="GO" id="GO:0000027">
    <property type="term" value="P:ribosomal large subunit assembly"/>
    <property type="evidence" value="ECO:0007669"/>
    <property type="project" value="TreeGrafter"/>
</dbReference>
<dbReference type="InterPro" id="IPR027417">
    <property type="entry name" value="P-loop_NTPase"/>
</dbReference>
<proteinExistence type="predicted"/>
<feature type="domain" description="AAA+ ATPase" evidence="4">
    <location>
        <begin position="229"/>
        <end position="398"/>
    </location>
</feature>
<name>A0A2M8DQU7_9BACT</name>
<comment type="caution">
    <text evidence="5">The sequence shown here is derived from an EMBL/GenBank/DDBJ whole genome shotgun (WGS) entry which is preliminary data.</text>
</comment>
<dbReference type="Gene3D" id="3.40.50.300">
    <property type="entry name" value="P-loop containing nucleotide triphosphate hydrolases"/>
    <property type="match status" value="1"/>
</dbReference>
<reference evidence="6" key="1">
    <citation type="submission" date="2017-09" db="EMBL/GenBank/DDBJ databases">
        <title>Depth-based differentiation of microbial function through sediment-hosted aquifers and enrichment of novel symbionts in the deep terrestrial subsurface.</title>
        <authorList>
            <person name="Probst A.J."/>
            <person name="Ladd B."/>
            <person name="Jarett J.K."/>
            <person name="Geller-Mcgrath D.E."/>
            <person name="Sieber C.M.K."/>
            <person name="Emerson J.B."/>
            <person name="Anantharaman K."/>
            <person name="Thomas B.C."/>
            <person name="Malmstrom R."/>
            <person name="Stieglmeier M."/>
            <person name="Klingl A."/>
            <person name="Woyke T."/>
            <person name="Ryan C.M."/>
            <person name="Banfield J.F."/>
        </authorList>
    </citation>
    <scope>NUCLEOTIDE SEQUENCE [LARGE SCALE GENOMIC DNA]</scope>
</reference>
<dbReference type="EMBL" id="PFSY01000141">
    <property type="protein sequence ID" value="PJC01676.1"/>
    <property type="molecule type" value="Genomic_DNA"/>
</dbReference>
<dbReference type="InterPro" id="IPR011704">
    <property type="entry name" value="ATPase_dyneun-rel_AAA"/>
</dbReference>
<feature type="non-terminal residue" evidence="5">
    <location>
        <position position="529"/>
    </location>
</feature>
<evidence type="ECO:0000259" key="4">
    <source>
        <dbReference type="SMART" id="SM00382"/>
    </source>
</evidence>
<dbReference type="AlphaFoldDB" id="A0A2M8DQU7"/>
<evidence type="ECO:0000313" key="5">
    <source>
        <dbReference type="EMBL" id="PJC01676.1"/>
    </source>
</evidence>
<keyword evidence="3" id="KW-0175">Coiled coil</keyword>
<keyword evidence="2" id="KW-0067">ATP-binding</keyword>
<evidence type="ECO:0000256" key="3">
    <source>
        <dbReference type="SAM" id="Coils"/>
    </source>
</evidence>
<dbReference type="PANTHER" id="PTHR48103">
    <property type="entry name" value="MIDASIN-RELATED"/>
    <property type="match status" value="1"/>
</dbReference>
<dbReference type="GO" id="GO:0005524">
    <property type="term" value="F:ATP binding"/>
    <property type="evidence" value="ECO:0007669"/>
    <property type="project" value="UniProtKB-KW"/>
</dbReference>
<accession>A0A2M8DQU7</accession>
<dbReference type="PANTHER" id="PTHR48103:SF2">
    <property type="entry name" value="MIDASIN"/>
    <property type="match status" value="1"/>
</dbReference>
<gene>
    <name evidence="5" type="ORF">CO073_03070</name>
</gene>
<dbReference type="Proteomes" id="UP000230136">
    <property type="component" value="Unassembled WGS sequence"/>
</dbReference>
<dbReference type="SUPFAM" id="SSF52540">
    <property type="entry name" value="P-loop containing nucleoside triphosphate hydrolases"/>
    <property type="match status" value="1"/>
</dbReference>
<dbReference type="GO" id="GO:0030687">
    <property type="term" value="C:preribosome, large subunit precursor"/>
    <property type="evidence" value="ECO:0007669"/>
    <property type="project" value="TreeGrafter"/>
</dbReference>
<organism evidence="5 6">
    <name type="scientific">Candidatus Komeilibacteria bacterium CG_4_9_14_0_8_um_filter_36_9</name>
    <dbReference type="NCBI Taxonomy" id="1974473"/>
    <lineage>
        <taxon>Bacteria</taxon>
        <taxon>Candidatus Komeiliibacteriota</taxon>
    </lineage>
</organism>
<dbReference type="Pfam" id="PF07728">
    <property type="entry name" value="AAA_5"/>
    <property type="match status" value="1"/>
</dbReference>
<dbReference type="InterPro" id="IPR003593">
    <property type="entry name" value="AAA+_ATPase"/>
</dbReference>
<dbReference type="GO" id="GO:0016887">
    <property type="term" value="F:ATP hydrolysis activity"/>
    <property type="evidence" value="ECO:0007669"/>
    <property type="project" value="InterPro"/>
</dbReference>
<dbReference type="SMART" id="SM00382">
    <property type="entry name" value="AAA"/>
    <property type="match status" value="1"/>
</dbReference>
<keyword evidence="1" id="KW-0547">Nucleotide-binding</keyword>
<evidence type="ECO:0000256" key="2">
    <source>
        <dbReference type="ARBA" id="ARBA00022840"/>
    </source>
</evidence>
<dbReference type="CDD" id="cd00009">
    <property type="entry name" value="AAA"/>
    <property type="match status" value="1"/>
</dbReference>
<protein>
    <recommendedName>
        <fullName evidence="4">AAA+ ATPase domain-containing protein</fullName>
    </recommendedName>
</protein>
<evidence type="ECO:0000256" key="1">
    <source>
        <dbReference type="ARBA" id="ARBA00022741"/>
    </source>
</evidence>
<evidence type="ECO:0000313" key="6">
    <source>
        <dbReference type="Proteomes" id="UP000230136"/>
    </source>
</evidence>